<dbReference type="Pfam" id="PF08379">
    <property type="entry name" value="Bact_transglu_N"/>
    <property type="match status" value="1"/>
</dbReference>
<dbReference type="InterPro" id="IPR038765">
    <property type="entry name" value="Papain-like_cys_pep_sf"/>
</dbReference>
<proteinExistence type="predicted"/>
<dbReference type="KEGG" id="ypac:CEW88_10400"/>
<dbReference type="Gene3D" id="3.10.620.30">
    <property type="match status" value="1"/>
</dbReference>
<organism evidence="2 3">
    <name type="scientific">Alloyangia pacifica</name>
    <dbReference type="NCBI Taxonomy" id="311180"/>
    <lineage>
        <taxon>Bacteria</taxon>
        <taxon>Pseudomonadati</taxon>
        <taxon>Pseudomonadota</taxon>
        <taxon>Alphaproteobacteria</taxon>
        <taxon>Rhodobacterales</taxon>
        <taxon>Roseobacteraceae</taxon>
        <taxon>Alloyangia</taxon>
    </lineage>
</organism>
<dbReference type="AlphaFoldDB" id="A0A2U8HE05"/>
<evidence type="ECO:0000259" key="1">
    <source>
        <dbReference type="SMART" id="SM00460"/>
    </source>
</evidence>
<dbReference type="PANTHER" id="PTHR33490">
    <property type="entry name" value="BLR5614 PROTEIN-RELATED"/>
    <property type="match status" value="1"/>
</dbReference>
<evidence type="ECO:0000313" key="2">
    <source>
        <dbReference type="EMBL" id="AWI84054.1"/>
    </source>
</evidence>
<gene>
    <name evidence="2" type="ORF">CEW88_10400</name>
</gene>
<name>A0A2U8HE05_9RHOB</name>
<dbReference type="InterPro" id="IPR013589">
    <property type="entry name" value="Bac_transglu_N"/>
</dbReference>
<dbReference type="EMBL" id="CP022189">
    <property type="protein sequence ID" value="AWI84054.1"/>
    <property type="molecule type" value="Genomic_DNA"/>
</dbReference>
<dbReference type="RefSeq" id="WP_108966558.1">
    <property type="nucleotide sequence ID" value="NZ_CP022189.1"/>
</dbReference>
<sequence>MSQLYDISLRITYEYAHPAGASRTLLRILPRALQGQQLLSGAVTADPAPSWRREGKDFFGNPTCEMAHDMPLSEIAFAFSGRVRKARPVAGLDLSGGLGALAQELAGVRSIGPESPHHFLGASPRLPAAPEIAAFARDTLSSALSVRAAIEAISHRLHSEFAFDPEATEVTTAAIEAFRARRGVCQDISHVMITALRSLGIPAGYVSGFLRTLPPEGQPRLEGADAMHAWVRAWCGVELGWVEIDPTNDMFAGADHVTVAYGRDYSDVAPTRGSLRSEGSHVTTHFVDMVPV</sequence>
<dbReference type="PANTHER" id="PTHR33490:SF7">
    <property type="entry name" value="BLR2979 PROTEIN"/>
    <property type="match status" value="1"/>
</dbReference>
<accession>A0A2U8HE05</accession>
<reference evidence="2 3" key="1">
    <citation type="submission" date="2017-06" db="EMBL/GenBank/DDBJ databases">
        <title>Yangia sp. YSBP01 complete genome sequence.</title>
        <authorList>
            <person name="Woo J.-H."/>
            <person name="Kim H.-S."/>
        </authorList>
    </citation>
    <scope>NUCLEOTIDE SEQUENCE [LARGE SCALE GENOMIC DNA]</scope>
    <source>
        <strain evidence="2 3">YSBP01</strain>
    </source>
</reference>
<dbReference type="SMART" id="SM00460">
    <property type="entry name" value="TGc"/>
    <property type="match status" value="1"/>
</dbReference>
<dbReference type="InterPro" id="IPR002931">
    <property type="entry name" value="Transglutaminase-like"/>
</dbReference>
<protein>
    <submittedName>
        <fullName evidence="2">Transglutaminase</fullName>
    </submittedName>
</protein>
<dbReference type="Proteomes" id="UP000244915">
    <property type="component" value="Chromosome 1"/>
</dbReference>
<evidence type="ECO:0000313" key="3">
    <source>
        <dbReference type="Proteomes" id="UP000244915"/>
    </source>
</evidence>
<dbReference type="OrthoDB" id="9804023at2"/>
<dbReference type="SUPFAM" id="SSF54001">
    <property type="entry name" value="Cysteine proteinases"/>
    <property type="match status" value="1"/>
</dbReference>
<feature type="domain" description="Transglutaminase-like" evidence="1">
    <location>
        <begin position="177"/>
        <end position="248"/>
    </location>
</feature>
<dbReference type="Pfam" id="PF01841">
    <property type="entry name" value="Transglut_core"/>
    <property type="match status" value="1"/>
</dbReference>